<feature type="region of interest" description="Disordered" evidence="2">
    <location>
        <begin position="458"/>
        <end position="515"/>
    </location>
</feature>
<dbReference type="Proteomes" id="UP000754563">
    <property type="component" value="Unassembled WGS sequence"/>
</dbReference>
<organism evidence="3 4">
    <name type="scientific">Candidatus Dojkabacteria bacterium</name>
    <dbReference type="NCBI Taxonomy" id="2099670"/>
    <lineage>
        <taxon>Bacteria</taxon>
        <taxon>Candidatus Dojkabacteria</taxon>
    </lineage>
</organism>
<reference evidence="3" key="1">
    <citation type="submission" date="2020-04" db="EMBL/GenBank/DDBJ databases">
        <authorList>
            <person name="Zhang T."/>
        </authorList>
    </citation>
    <scope>NUCLEOTIDE SEQUENCE</scope>
    <source>
        <strain evidence="3">HKST-UBA11</strain>
    </source>
</reference>
<evidence type="ECO:0000256" key="2">
    <source>
        <dbReference type="SAM" id="MobiDB-lite"/>
    </source>
</evidence>
<accession>A0A955L997</accession>
<feature type="compositionally biased region" description="Basic and acidic residues" evidence="2">
    <location>
        <begin position="22"/>
        <end position="34"/>
    </location>
</feature>
<dbReference type="EMBL" id="JAGQLH010000050">
    <property type="protein sequence ID" value="MCA9385859.1"/>
    <property type="molecule type" value="Genomic_DNA"/>
</dbReference>
<feature type="coiled-coil region" evidence="1">
    <location>
        <begin position="94"/>
        <end position="121"/>
    </location>
</feature>
<feature type="compositionally biased region" description="Basic and acidic residues" evidence="2">
    <location>
        <begin position="496"/>
        <end position="512"/>
    </location>
</feature>
<evidence type="ECO:0000256" key="1">
    <source>
        <dbReference type="SAM" id="Coils"/>
    </source>
</evidence>
<keyword evidence="1" id="KW-0175">Coiled coil</keyword>
<comment type="caution">
    <text evidence="3">The sequence shown here is derived from an EMBL/GenBank/DDBJ whole genome shotgun (WGS) entry which is preliminary data.</text>
</comment>
<reference evidence="3" key="2">
    <citation type="journal article" date="2021" name="Microbiome">
        <title>Successional dynamics and alternative stable states in a saline activated sludge microbial community over 9 years.</title>
        <authorList>
            <person name="Wang Y."/>
            <person name="Ye J."/>
            <person name="Ju F."/>
            <person name="Liu L."/>
            <person name="Boyd J.A."/>
            <person name="Deng Y."/>
            <person name="Parks D.H."/>
            <person name="Jiang X."/>
            <person name="Yin X."/>
            <person name="Woodcroft B.J."/>
            <person name="Tyson G.W."/>
            <person name="Hugenholtz P."/>
            <person name="Polz M.F."/>
            <person name="Zhang T."/>
        </authorList>
    </citation>
    <scope>NUCLEOTIDE SEQUENCE</scope>
    <source>
        <strain evidence="3">HKST-UBA11</strain>
    </source>
</reference>
<protein>
    <submittedName>
        <fullName evidence="3">Uncharacterized protein</fullName>
    </submittedName>
</protein>
<sequence length="768" mass="84261">MAENTATPIPRQVAESQNRPAVVEDQKEEMEQKIKKPRKRKPAQTPGQPADKALEKMAESEPNQPNTPDHQITQQQLDEQLLKLSPEQLETQIANGTDEEKAALRERYEQLKLKQKTVTSEQVVTESLTGDEDLSESEKLLLALGKDNKAQAIGSIALSWFPPARIAYEALTSGYVNYRQAAKDGPSRFQLAKMAAGYGTRIGAAVMTGGLSEAALYGTKALISFSKGDINVKNALFGAGSLAIGLTTGNIVAGNIANESVRTMATAATRFATTEALFQGAQLVVENPKEREKLRKGAAFASGIVAGVSVAQGADYLIPGDSPVEDVLQTDIGELTGDAADGLLDNFRGFFSFLNTNESNEMNDNQANTRNIKELPDLTVREEIVQGANETAENLLNRLTGKSEEDILREKIEERVGGLTGETNQTDDPIGLIQRLFGIEPPAPDGKTEDNTETIRGIFETDDSKPIIKPETSASEESFFEKFGWRPSEQEIGEIENERPELNRTPEPKESQNNKINPDIIASNAEAQPVVPPAPIPEMDPYEISRLEEVFRIPERSDSLIPNPDIPNGFNINFDGIADQDVIRMIHYDVTNLLNTQIGEQFANSYDPANPDSVQTREFTFNAHLLNGDEVSVPISISNEEFNAYRAADPVNPLSFSDYVLGKTNLALTSQGILRDQSGIPITTGMQAFYDAWDYSEPERDLLRMNIMNQAANETGLVQQYINPTYIENYGANIDSPDITLVETLAAHYTQDPDPLLDGRVIAQEITA</sequence>
<dbReference type="AlphaFoldDB" id="A0A955L997"/>
<name>A0A955L997_9BACT</name>
<gene>
    <name evidence="3" type="ORF">KC717_04380</name>
</gene>
<feature type="region of interest" description="Disordered" evidence="2">
    <location>
        <begin position="1"/>
        <end position="72"/>
    </location>
</feature>
<feature type="compositionally biased region" description="Polar residues" evidence="2">
    <location>
        <begin position="61"/>
        <end position="72"/>
    </location>
</feature>
<proteinExistence type="predicted"/>
<evidence type="ECO:0000313" key="4">
    <source>
        <dbReference type="Proteomes" id="UP000754563"/>
    </source>
</evidence>
<evidence type="ECO:0000313" key="3">
    <source>
        <dbReference type="EMBL" id="MCA9385859.1"/>
    </source>
</evidence>